<organism evidence="1">
    <name type="scientific">Ixodes ricinus</name>
    <name type="common">Common tick</name>
    <name type="synonym">Acarus ricinus</name>
    <dbReference type="NCBI Taxonomy" id="34613"/>
    <lineage>
        <taxon>Eukaryota</taxon>
        <taxon>Metazoa</taxon>
        <taxon>Ecdysozoa</taxon>
        <taxon>Arthropoda</taxon>
        <taxon>Chelicerata</taxon>
        <taxon>Arachnida</taxon>
        <taxon>Acari</taxon>
        <taxon>Parasitiformes</taxon>
        <taxon>Ixodida</taxon>
        <taxon>Ixodoidea</taxon>
        <taxon>Ixodidae</taxon>
        <taxon>Ixodinae</taxon>
        <taxon>Ixodes</taxon>
    </lineage>
</organism>
<name>A0A6B0UCL2_IXORI</name>
<reference evidence="1" key="1">
    <citation type="submission" date="2019-12" db="EMBL/GenBank/DDBJ databases">
        <title>An insight into the sialome of adult female Ixodes ricinus ticks feeding for 6 days.</title>
        <authorList>
            <person name="Perner J."/>
            <person name="Ribeiro J.M.C."/>
        </authorList>
    </citation>
    <scope>NUCLEOTIDE SEQUENCE</scope>
    <source>
        <strain evidence="1">Semi-engorged</strain>
        <tissue evidence="1">Salivary glands</tissue>
    </source>
</reference>
<dbReference type="AlphaFoldDB" id="A0A6B0UCL2"/>
<proteinExistence type="predicted"/>
<sequence>MRYKAAWEARLSWLDAVLLHWANLRANATFSGASSLDLHPPSPMQNLGNGSQVTYSAPVSWWFSSSALLCAILVNQICIRYKVLPKKKMQCGN</sequence>
<protein>
    <submittedName>
        <fullName evidence="1">Putative secreted protein</fullName>
    </submittedName>
</protein>
<evidence type="ECO:0000313" key="1">
    <source>
        <dbReference type="EMBL" id="MXU86924.1"/>
    </source>
</evidence>
<accession>A0A6B0UCL2</accession>
<dbReference type="EMBL" id="GIFC01004841">
    <property type="protein sequence ID" value="MXU86924.1"/>
    <property type="molecule type" value="Transcribed_RNA"/>
</dbReference>